<protein>
    <submittedName>
        <fullName evidence="2">Pre-mRNA-splicing factor SYF1</fullName>
    </submittedName>
</protein>
<evidence type="ECO:0000313" key="1">
    <source>
        <dbReference type="Proteomes" id="UP000887579"/>
    </source>
</evidence>
<dbReference type="Proteomes" id="UP000887579">
    <property type="component" value="Unplaced"/>
</dbReference>
<organism evidence="1 2">
    <name type="scientific">Panagrolaimus sp. ES5</name>
    <dbReference type="NCBI Taxonomy" id="591445"/>
    <lineage>
        <taxon>Eukaryota</taxon>
        <taxon>Metazoa</taxon>
        <taxon>Ecdysozoa</taxon>
        <taxon>Nematoda</taxon>
        <taxon>Chromadorea</taxon>
        <taxon>Rhabditida</taxon>
        <taxon>Tylenchina</taxon>
        <taxon>Panagrolaimomorpha</taxon>
        <taxon>Panagrolaimoidea</taxon>
        <taxon>Panagrolaimidae</taxon>
        <taxon>Panagrolaimus</taxon>
    </lineage>
</organism>
<name>A0AC34F7A8_9BILA</name>
<dbReference type="WBParaSite" id="ES5_v2.g12936.t1">
    <property type="protein sequence ID" value="ES5_v2.g12936.t1"/>
    <property type="gene ID" value="ES5_v2.g12936"/>
</dbReference>
<proteinExistence type="predicted"/>
<accession>A0AC34F7A8</accession>
<reference evidence="2" key="1">
    <citation type="submission" date="2022-11" db="UniProtKB">
        <authorList>
            <consortium name="WormBaseParasite"/>
        </authorList>
    </citation>
    <scope>IDENTIFICATION</scope>
</reference>
<sequence>MATEVESMEVDNTATRYSEFFTDEDLPYEENINRNPNDLRPWQRYIDDKLKRKAPPKAIKFLYERALKIFNRSYKLWYAYLKYRRRLIYEKPPTHMAWGHLCDAYERCLVFLNKMPRIWLDYCDIMVRRGLVTESRRVFDRALRALPVTQHNRIWPQYTKFVTSINIPETTIRVYRRFLKLKPAVREDFVDYLIGIDQLDEAANQLAILVNEDSKASTKGKTTHQLWMELCNLISKNPNKIHTLKADPIIRQGIHRYSDQVGILWLALAEYYTRIPNFERARDIYEEALISVSTVRDFSQIFDAYSKFAERLVSIKMTALEKAKASETEDKELELELYMTRFEHLIERRPLLLNSVLLRQNPNNVHEWLNRVSLYEGFPVKQIETYEDAVNQIQPKLQTGKLCDLWISFGKFYEKRNELDNARKVFERAIAVNFVKVDDLALVWSEYAEFILRHSGYEETVKLLKRAVASSTRKANFFDENEAVQHRVYKSLRLWSFYADVEESFGTVDSCKAVYEKILDLRIATPQIVVNYAMFLEERNYFEDAFKAYEKGIGIFRWPQVFDIWNVYLTKFIERYGGKKLERARDLFEQCLENCPKKFAKNIYLLYAKLEEKHGLARRAMDIYARATKGVEKDEMHLIFNIYIKRAQELYRMPDSRPIYQLAIEQLPEDHSREFSLKFAQMERNLGEIDRARAIYAHCSEICDPRVHGQFWDTWQEFEIKHGNEDTLREMLRVKRSVQATYNTNVNYMSAQMLASIGGKAEMAGELSAADSMAQLEARAQQLAAEEAAAKKGFGSSGDGKIAFVRGESKTTQQNAVENPDEIAIDDIEDDDEDEEGDDEDMEKENGDVIETQAIPDSVFSSIGRKDSEEEAA</sequence>
<evidence type="ECO:0000313" key="2">
    <source>
        <dbReference type="WBParaSite" id="ES5_v2.g12936.t1"/>
    </source>
</evidence>